<dbReference type="EMBL" id="BTRK01000001">
    <property type="protein sequence ID" value="GMR33555.1"/>
    <property type="molecule type" value="Genomic_DNA"/>
</dbReference>
<reference evidence="2" key="1">
    <citation type="submission" date="2022-10" db="EMBL/GenBank/DDBJ databases">
        <title>Genome assembly of Pristionchus species.</title>
        <authorList>
            <person name="Yoshida K."/>
            <person name="Sommer R.J."/>
        </authorList>
    </citation>
    <scope>NUCLEOTIDE SEQUENCE [LARGE SCALE GENOMIC DNA]</scope>
    <source>
        <strain evidence="2">RS5460</strain>
    </source>
</reference>
<feature type="non-terminal residue" evidence="1">
    <location>
        <position position="1"/>
    </location>
</feature>
<comment type="caution">
    <text evidence="1">The sequence shown here is derived from an EMBL/GenBank/DDBJ whole genome shotgun (WGS) entry which is preliminary data.</text>
</comment>
<dbReference type="AlphaFoldDB" id="A0AAN4ZAQ1"/>
<feature type="non-terminal residue" evidence="1">
    <location>
        <position position="108"/>
    </location>
</feature>
<dbReference type="Proteomes" id="UP001328107">
    <property type="component" value="Unassembled WGS sequence"/>
</dbReference>
<sequence length="108" mass="12115">ELCATARCPPNTNFVEVKEDRRLGESLAGESELSCTNEGKWRTSDGSKTFSFVMCQRPCPGRCKDKPFETDRFYGTLQKAIPAFRDECSYSCPEGKSMFYNNVFGVSA</sequence>
<organism evidence="1 2">
    <name type="scientific">Pristionchus mayeri</name>
    <dbReference type="NCBI Taxonomy" id="1317129"/>
    <lineage>
        <taxon>Eukaryota</taxon>
        <taxon>Metazoa</taxon>
        <taxon>Ecdysozoa</taxon>
        <taxon>Nematoda</taxon>
        <taxon>Chromadorea</taxon>
        <taxon>Rhabditida</taxon>
        <taxon>Rhabditina</taxon>
        <taxon>Diplogasteromorpha</taxon>
        <taxon>Diplogasteroidea</taxon>
        <taxon>Neodiplogasteridae</taxon>
        <taxon>Pristionchus</taxon>
    </lineage>
</organism>
<accession>A0AAN4ZAQ1</accession>
<gene>
    <name evidence="1" type="ORF">PMAYCL1PPCAC_03750</name>
</gene>
<proteinExistence type="predicted"/>
<name>A0AAN4ZAQ1_9BILA</name>
<protein>
    <submittedName>
        <fullName evidence="1">Uncharacterized protein</fullName>
    </submittedName>
</protein>
<evidence type="ECO:0000313" key="1">
    <source>
        <dbReference type="EMBL" id="GMR33555.1"/>
    </source>
</evidence>
<keyword evidence="2" id="KW-1185">Reference proteome</keyword>
<evidence type="ECO:0000313" key="2">
    <source>
        <dbReference type="Proteomes" id="UP001328107"/>
    </source>
</evidence>